<dbReference type="PANTHER" id="PTHR23155:SF1205">
    <property type="entry name" value="DISEASE RESISTANCE PROTEIN RPM1"/>
    <property type="match status" value="1"/>
</dbReference>
<feature type="domain" description="Disease resistance R13L4/SHOC-2-like LRR" evidence="7">
    <location>
        <begin position="615"/>
        <end position="941"/>
    </location>
</feature>
<feature type="domain" description="Disease resistance protein winged helix" evidence="6">
    <location>
        <begin position="499"/>
        <end position="570"/>
    </location>
</feature>
<accession>A0A5N5FKM2</accession>
<dbReference type="Pfam" id="PF23598">
    <property type="entry name" value="LRR_14"/>
    <property type="match status" value="1"/>
</dbReference>
<evidence type="ECO:0000259" key="5">
    <source>
        <dbReference type="Pfam" id="PF18052"/>
    </source>
</evidence>
<dbReference type="Pfam" id="PF00931">
    <property type="entry name" value="NB-ARC"/>
    <property type="match status" value="1"/>
</dbReference>
<dbReference type="CDD" id="cd14798">
    <property type="entry name" value="RX-CC_like"/>
    <property type="match status" value="1"/>
</dbReference>
<keyword evidence="1" id="KW-0677">Repeat</keyword>
<dbReference type="InterPro" id="IPR032675">
    <property type="entry name" value="LRR_dom_sf"/>
</dbReference>
<dbReference type="FunFam" id="1.10.10.10:FF:000322">
    <property type="entry name" value="Probable disease resistance protein At1g63360"/>
    <property type="match status" value="1"/>
</dbReference>
<dbReference type="SUPFAM" id="SSF52058">
    <property type="entry name" value="L domain-like"/>
    <property type="match status" value="1"/>
</dbReference>
<dbReference type="InterPro" id="IPR002182">
    <property type="entry name" value="NB-ARC"/>
</dbReference>
<dbReference type="Proteomes" id="UP000327157">
    <property type="component" value="Chromosome 10"/>
</dbReference>
<dbReference type="InterPro" id="IPR027417">
    <property type="entry name" value="P-loop_NTPase"/>
</dbReference>
<dbReference type="InterPro" id="IPR058922">
    <property type="entry name" value="WHD_DRP"/>
</dbReference>
<dbReference type="SUPFAM" id="SSF52540">
    <property type="entry name" value="P-loop containing nucleoside triphosphate hydrolases"/>
    <property type="match status" value="1"/>
</dbReference>
<reference evidence="8 9" key="1">
    <citation type="submission" date="2019-09" db="EMBL/GenBank/DDBJ databases">
        <authorList>
            <person name="Ou C."/>
        </authorList>
    </citation>
    <scope>NUCLEOTIDE SEQUENCE [LARGE SCALE GENOMIC DNA]</scope>
    <source>
        <strain evidence="8">S2</strain>
        <tissue evidence="8">Leaf</tissue>
    </source>
</reference>
<proteinExistence type="predicted"/>
<dbReference type="Gene3D" id="1.20.5.4130">
    <property type="match status" value="1"/>
</dbReference>
<evidence type="ECO:0000313" key="9">
    <source>
        <dbReference type="Proteomes" id="UP000327157"/>
    </source>
</evidence>
<dbReference type="InterPro" id="IPR036388">
    <property type="entry name" value="WH-like_DNA-bd_sf"/>
</dbReference>
<dbReference type="GO" id="GO:0098542">
    <property type="term" value="P:defense response to other organism"/>
    <property type="evidence" value="ECO:0007669"/>
    <property type="project" value="TreeGrafter"/>
</dbReference>
<dbReference type="Gene3D" id="3.40.50.300">
    <property type="entry name" value="P-loop containing nucleotide triphosphate hydrolases"/>
    <property type="match status" value="1"/>
</dbReference>
<keyword evidence="9" id="KW-1185">Reference proteome</keyword>
<evidence type="ECO:0000259" key="7">
    <source>
        <dbReference type="Pfam" id="PF23598"/>
    </source>
</evidence>
<reference evidence="9" key="2">
    <citation type="submission" date="2019-10" db="EMBL/GenBank/DDBJ databases">
        <title>A de novo genome assembly of a pear dwarfing rootstock.</title>
        <authorList>
            <person name="Wang F."/>
            <person name="Wang J."/>
            <person name="Li S."/>
            <person name="Zhang Y."/>
            <person name="Fang M."/>
            <person name="Ma L."/>
            <person name="Zhao Y."/>
            <person name="Jiang S."/>
        </authorList>
    </citation>
    <scope>NUCLEOTIDE SEQUENCE [LARGE SCALE GENOMIC DNA]</scope>
</reference>
<dbReference type="InterPro" id="IPR055414">
    <property type="entry name" value="LRR_R13L4/SHOC2-like"/>
</dbReference>
<dbReference type="FunFam" id="3.40.50.300:FF:001091">
    <property type="entry name" value="Probable disease resistance protein At1g61300"/>
    <property type="match status" value="1"/>
</dbReference>
<dbReference type="Gene3D" id="1.10.10.10">
    <property type="entry name" value="Winged helix-like DNA-binding domain superfamily/Winged helix DNA-binding domain"/>
    <property type="match status" value="1"/>
</dbReference>
<feature type="domain" description="NB-ARC" evidence="4">
    <location>
        <begin position="235"/>
        <end position="410"/>
    </location>
</feature>
<dbReference type="AlphaFoldDB" id="A0A5N5FKM2"/>
<evidence type="ECO:0000259" key="4">
    <source>
        <dbReference type="Pfam" id="PF00931"/>
    </source>
</evidence>
<dbReference type="Gene3D" id="1.10.8.430">
    <property type="entry name" value="Helical domain of apoptotic protease-activating factors"/>
    <property type="match status" value="1"/>
</dbReference>
<dbReference type="InterPro" id="IPR042197">
    <property type="entry name" value="Apaf_helical"/>
</dbReference>
<reference evidence="8 9" key="3">
    <citation type="submission" date="2019-11" db="EMBL/GenBank/DDBJ databases">
        <title>A de novo genome assembly of a pear dwarfing rootstock.</title>
        <authorList>
            <person name="Wang F."/>
            <person name="Wang J."/>
            <person name="Li S."/>
            <person name="Zhang Y."/>
            <person name="Fang M."/>
            <person name="Ma L."/>
            <person name="Zhao Y."/>
            <person name="Jiang S."/>
        </authorList>
    </citation>
    <scope>NUCLEOTIDE SEQUENCE [LARGE SCALE GENOMIC DNA]</scope>
    <source>
        <strain evidence="8">S2</strain>
        <tissue evidence="8">Leaf</tissue>
    </source>
</reference>
<organism evidence="8 9">
    <name type="scientific">Pyrus ussuriensis x Pyrus communis</name>
    <dbReference type="NCBI Taxonomy" id="2448454"/>
    <lineage>
        <taxon>Eukaryota</taxon>
        <taxon>Viridiplantae</taxon>
        <taxon>Streptophyta</taxon>
        <taxon>Embryophyta</taxon>
        <taxon>Tracheophyta</taxon>
        <taxon>Spermatophyta</taxon>
        <taxon>Magnoliopsida</taxon>
        <taxon>eudicotyledons</taxon>
        <taxon>Gunneridae</taxon>
        <taxon>Pentapetalae</taxon>
        <taxon>rosids</taxon>
        <taxon>fabids</taxon>
        <taxon>Rosales</taxon>
        <taxon>Rosaceae</taxon>
        <taxon>Amygdaloideae</taxon>
        <taxon>Maleae</taxon>
        <taxon>Pyrus</taxon>
    </lineage>
</organism>
<dbReference type="Gene3D" id="3.80.10.10">
    <property type="entry name" value="Ribonuclease Inhibitor"/>
    <property type="match status" value="1"/>
</dbReference>
<evidence type="ECO:0000313" key="8">
    <source>
        <dbReference type="EMBL" id="KAB2603686.1"/>
    </source>
</evidence>
<comment type="caution">
    <text evidence="8">The sequence shown here is derived from an EMBL/GenBank/DDBJ whole genome shotgun (WGS) entry which is preliminary data.</text>
</comment>
<dbReference type="PRINTS" id="PR00364">
    <property type="entry name" value="DISEASERSIST"/>
</dbReference>
<dbReference type="InterPro" id="IPR041118">
    <property type="entry name" value="Rx_N"/>
</dbReference>
<gene>
    <name evidence="8" type="ORF">D8674_004691</name>
</gene>
<dbReference type="PANTHER" id="PTHR23155">
    <property type="entry name" value="DISEASE RESISTANCE PROTEIN RP"/>
    <property type="match status" value="1"/>
</dbReference>
<dbReference type="OrthoDB" id="598235at2759"/>
<keyword evidence="3" id="KW-0611">Plant defense</keyword>
<dbReference type="EMBL" id="SMOL01000695">
    <property type="protein sequence ID" value="KAB2603686.1"/>
    <property type="molecule type" value="Genomic_DNA"/>
</dbReference>
<dbReference type="Pfam" id="PF23559">
    <property type="entry name" value="WHD_DRP"/>
    <property type="match status" value="1"/>
</dbReference>
<sequence length="985" mass="113676">MVYEICRSIKVAYAIFINKYKNQIYSKRDKEMHFYHCTKIEIAVEFNPEERRGERSKPRTQRQQMASPPLEFLTGKIVSIIENEVSLIGGVRDQLDEIKRELLTMKAFLADAGKKGALSEVEKTWVENVRDVSVDIEDIIDEFTYQMNKQRSWGPYTRAFRQMICFPKHLWERHRIATKLHKIIITIRAIRQRNQCYGVDRIEGIGALHNYDPNRVRIYGESSLFFKDDELVGIKDAKDKLVGWLLSEHPERSVISVVGMGGSGKTTLVANTFNSQTVKKHFDCHAWITVSQTYNIEDLLKIMIKELFRAAMEAIPLDISNMSYRGLVEMLIKYLQPKRYVIVLDDVWDRELWSHINVALPDGAHGSRVVLTTRNEDIASFSFGVRSHVYHVHPLIEKEAWDLFSMKAFSSWPDRSCPQELEHIARDLVRKCKGLPLGIVALGALMSTKRLKSEWMRFCSSLNWELSNNPTLEVVRSILLLSFNGLPYRLKRCFLYFCIFPEDYVVKCGRLKRLWMAEGFVEQVRGARPEEIAESYIAELTCRCMLQVVQREPSGRAKTFKVHDLLRELALSISEAEKFCAVYHSQEANEGCKDAHRLSLRASNGEFQPQRDMSKVRTFFIFSPEMSDSSSLEKLPSGFKLLRVLDLKYLPLAQLPDDIVKCFNLRYLNLKSTKVKELPKDIGNLHNLETLNIKNSMIRSLPVGMVKLKNLRHLLMYHYPAYDVKSFNWLDSTQAMFDISKLESLQVLDGIEAGGELIKQLRHMTQLTRLSLSNVRGVDEKDLCKSIESMKLIEFLGVKTSDEDEVLRLDALPTTPPLLKTLVLTGKLEKVPHWFHSLDSVIYLSLHWSRLTEDFLPYIQTLPNLTKLVLHNAHVGNQLVFHTGFQKLTELSLGNFPELNTIIIENGVMPSLRTLRIGECMELKQLPDGIEHLTCLQELNFIDVPSELIERIRGEGSLDRSKVKHISDIRYCCKIELGFWAWKRL</sequence>
<dbReference type="InterPro" id="IPR044974">
    <property type="entry name" value="Disease_R_plants"/>
</dbReference>
<dbReference type="GO" id="GO:0043531">
    <property type="term" value="F:ADP binding"/>
    <property type="evidence" value="ECO:0007669"/>
    <property type="project" value="InterPro"/>
</dbReference>
<evidence type="ECO:0000256" key="1">
    <source>
        <dbReference type="ARBA" id="ARBA00022737"/>
    </source>
</evidence>
<evidence type="ECO:0000256" key="2">
    <source>
        <dbReference type="ARBA" id="ARBA00022741"/>
    </source>
</evidence>
<feature type="domain" description="Disease resistance N-terminal" evidence="5">
    <location>
        <begin position="70"/>
        <end position="153"/>
    </location>
</feature>
<evidence type="ECO:0000259" key="6">
    <source>
        <dbReference type="Pfam" id="PF23559"/>
    </source>
</evidence>
<name>A0A5N5FKM2_9ROSA</name>
<protein>
    <submittedName>
        <fullName evidence="8">Disease resistance protein RPM1-like</fullName>
    </submittedName>
</protein>
<keyword evidence="2" id="KW-0547">Nucleotide-binding</keyword>
<dbReference type="Pfam" id="PF18052">
    <property type="entry name" value="Rx_N"/>
    <property type="match status" value="1"/>
</dbReference>
<evidence type="ECO:0000256" key="3">
    <source>
        <dbReference type="ARBA" id="ARBA00022821"/>
    </source>
</evidence>
<dbReference type="InterPro" id="IPR038005">
    <property type="entry name" value="RX-like_CC"/>
</dbReference>